<dbReference type="Proteomes" id="UP000663843">
    <property type="component" value="Unassembled WGS sequence"/>
</dbReference>
<feature type="region of interest" description="Disordered" evidence="2">
    <location>
        <begin position="65"/>
        <end position="84"/>
    </location>
</feature>
<gene>
    <name evidence="3" type="ORF">RDB_LOCUS143206</name>
</gene>
<organism evidence="3 4">
    <name type="scientific">Rhizoctonia solani</name>
    <dbReference type="NCBI Taxonomy" id="456999"/>
    <lineage>
        <taxon>Eukaryota</taxon>
        <taxon>Fungi</taxon>
        <taxon>Dikarya</taxon>
        <taxon>Basidiomycota</taxon>
        <taxon>Agaricomycotina</taxon>
        <taxon>Agaricomycetes</taxon>
        <taxon>Cantharellales</taxon>
        <taxon>Ceratobasidiaceae</taxon>
        <taxon>Rhizoctonia</taxon>
    </lineage>
</organism>
<keyword evidence="1" id="KW-0175">Coiled coil</keyword>
<evidence type="ECO:0000313" key="4">
    <source>
        <dbReference type="Proteomes" id="UP000663843"/>
    </source>
</evidence>
<proteinExistence type="predicted"/>
<feature type="coiled-coil region" evidence="1">
    <location>
        <begin position="289"/>
        <end position="319"/>
    </location>
</feature>
<evidence type="ECO:0000256" key="1">
    <source>
        <dbReference type="SAM" id="Coils"/>
    </source>
</evidence>
<sequence length="404" mass="45076">MRIRLLVNGCCVSNREREEAFNSPDGLPHGLFYLPPDSDETPDNGFSTAEEPAKIEEAVDARQVGRNGGKGNLHSAPLQESRSWTSSTERPAMFAAEIFAWVAREETRAKVYALNNLLEANPVGFKKLRRRGMIQLKQVNRVYNLNCTLRPPAKTCPNLKAPSQRKDFADGYMRHSGVLRPSRIYRYPLQHHHRFPRHETQSQGPLIELPEPPHPVTALVAGGDHPSPQPSPPPTTEMCISESADEETDDMNQVWAGLRVSLQGLGKASGVFSHLASAASILLECFDGLETAARNRSDYEDLARELTNLIKSLEAHTNTTGSPSTTKCISGITIEIKQQAEEISKIRTRDAVGRFRAAKVGEENVLRYYQQIQSLFRQLQANKSKYEYMEHDQCTAGENINRGA</sequence>
<dbReference type="AlphaFoldDB" id="A0A8H3HDU9"/>
<accession>A0A8H3HDU9</accession>
<dbReference type="EMBL" id="CAJMWT010005281">
    <property type="protein sequence ID" value="CAE6504046.1"/>
    <property type="molecule type" value="Genomic_DNA"/>
</dbReference>
<comment type="caution">
    <text evidence="3">The sequence shown here is derived from an EMBL/GenBank/DDBJ whole genome shotgun (WGS) entry which is preliminary data.</text>
</comment>
<protein>
    <submittedName>
        <fullName evidence="3">Uncharacterized protein</fullName>
    </submittedName>
</protein>
<reference evidence="3" key="1">
    <citation type="submission" date="2021-01" db="EMBL/GenBank/DDBJ databases">
        <authorList>
            <person name="Kaushik A."/>
        </authorList>
    </citation>
    <scope>NUCLEOTIDE SEQUENCE</scope>
    <source>
        <strain evidence="3">AG2-2IIIB</strain>
    </source>
</reference>
<name>A0A8H3HDU9_9AGAM</name>
<evidence type="ECO:0000256" key="2">
    <source>
        <dbReference type="SAM" id="MobiDB-lite"/>
    </source>
</evidence>
<evidence type="ECO:0000313" key="3">
    <source>
        <dbReference type="EMBL" id="CAE6504046.1"/>
    </source>
</evidence>